<sequence>MKAIISPCCVKKIFCLFFQVPNTLSTQRRKRGRRLVRRKKMVVSVNNPSCSVWNLNLKKLPRENHLSRWSSTSSWLNVKKSGGLMRFDIINRQPSTVQVKASCLFNPTDQPIVKEALKEPVAFLGGMFAGFLRLDLDDEPLKEWVTRTVDASGIAIEDTDGEGSKPEEIPQQIEIE</sequence>
<accession>A0ACB7I824</accession>
<gene>
    <name evidence="1" type="ORF">MANES_02G219900v8</name>
</gene>
<keyword evidence="2" id="KW-1185">Reference proteome</keyword>
<organism evidence="1 2">
    <name type="scientific">Manihot esculenta</name>
    <name type="common">Cassava</name>
    <name type="synonym">Jatropha manihot</name>
    <dbReference type="NCBI Taxonomy" id="3983"/>
    <lineage>
        <taxon>Eukaryota</taxon>
        <taxon>Viridiplantae</taxon>
        <taxon>Streptophyta</taxon>
        <taxon>Embryophyta</taxon>
        <taxon>Tracheophyta</taxon>
        <taxon>Spermatophyta</taxon>
        <taxon>Magnoliopsida</taxon>
        <taxon>eudicotyledons</taxon>
        <taxon>Gunneridae</taxon>
        <taxon>Pentapetalae</taxon>
        <taxon>rosids</taxon>
        <taxon>fabids</taxon>
        <taxon>Malpighiales</taxon>
        <taxon>Euphorbiaceae</taxon>
        <taxon>Crotonoideae</taxon>
        <taxon>Manihoteae</taxon>
        <taxon>Manihot</taxon>
    </lineage>
</organism>
<reference evidence="2" key="1">
    <citation type="journal article" date="2016" name="Nat. Biotechnol.">
        <title>Sequencing wild and cultivated cassava and related species reveals extensive interspecific hybridization and genetic diversity.</title>
        <authorList>
            <person name="Bredeson J.V."/>
            <person name="Lyons J.B."/>
            <person name="Prochnik S.E."/>
            <person name="Wu G.A."/>
            <person name="Ha C.M."/>
            <person name="Edsinger-Gonzales E."/>
            <person name="Grimwood J."/>
            <person name="Schmutz J."/>
            <person name="Rabbi I.Y."/>
            <person name="Egesi C."/>
            <person name="Nauluvula P."/>
            <person name="Lebot V."/>
            <person name="Ndunguru J."/>
            <person name="Mkamilo G."/>
            <person name="Bart R.S."/>
            <person name="Setter T.L."/>
            <person name="Gleadow R.M."/>
            <person name="Kulakow P."/>
            <person name="Ferguson M.E."/>
            <person name="Rounsley S."/>
            <person name="Rokhsar D.S."/>
        </authorList>
    </citation>
    <scope>NUCLEOTIDE SEQUENCE [LARGE SCALE GENOMIC DNA]</scope>
    <source>
        <strain evidence="2">cv. AM560-2</strain>
    </source>
</reference>
<dbReference type="EMBL" id="CM004388">
    <property type="protein sequence ID" value="KAG8661204.1"/>
    <property type="molecule type" value="Genomic_DNA"/>
</dbReference>
<protein>
    <submittedName>
        <fullName evidence="1">Uncharacterized protein</fullName>
    </submittedName>
</protein>
<comment type="caution">
    <text evidence="1">The sequence shown here is derived from an EMBL/GenBank/DDBJ whole genome shotgun (WGS) entry which is preliminary data.</text>
</comment>
<evidence type="ECO:0000313" key="2">
    <source>
        <dbReference type="Proteomes" id="UP000091857"/>
    </source>
</evidence>
<proteinExistence type="predicted"/>
<dbReference type="Proteomes" id="UP000091857">
    <property type="component" value="Chromosome 2"/>
</dbReference>
<name>A0ACB7I824_MANES</name>
<evidence type="ECO:0000313" key="1">
    <source>
        <dbReference type="EMBL" id="KAG8661204.1"/>
    </source>
</evidence>